<evidence type="ECO:0000313" key="4">
    <source>
        <dbReference type="Proteomes" id="UP001609175"/>
    </source>
</evidence>
<sequence>MSAAASESLSQVVSALRTLSSADEITAQRSAWQKILELQKLAEADKVLADELLNELFRLGTPVRDLDGPTDGILVTTTTNVATDAAVKMLVNSWMPWQGKRFDAAGSTGNNRMTDSSAVVSKLIWPFYSMTESGQGKSAFDFKTYVEAGKDDPDREVLVIDYADVESNPALIIRSIRDELVEIVPGTYLGKILFRLPTGSYSKIGFFALRT</sequence>
<evidence type="ECO:0000313" key="6">
    <source>
        <dbReference type="Proteomes" id="UP001609219"/>
    </source>
</evidence>
<evidence type="ECO:0000313" key="1">
    <source>
        <dbReference type="EMBL" id="MFH5207461.1"/>
    </source>
</evidence>
<protein>
    <submittedName>
        <fullName evidence="3">Uncharacterized protein</fullName>
    </submittedName>
</protein>
<comment type="caution">
    <text evidence="3">The sequence shown here is derived from an EMBL/GenBank/DDBJ whole genome shotgun (WGS) entry which is preliminary data.</text>
</comment>
<evidence type="ECO:0000313" key="2">
    <source>
        <dbReference type="EMBL" id="MFH5232434.1"/>
    </source>
</evidence>
<dbReference type="Proteomes" id="UP001609176">
    <property type="component" value="Unassembled WGS sequence"/>
</dbReference>
<name>A0ABW7KUN6_9NOCA</name>
<keyword evidence="6" id="KW-1185">Reference proteome</keyword>
<accession>A0ABW7KUN6</accession>
<organism evidence="3 5">
    <name type="scientific">Antrihabitans spumae</name>
    <dbReference type="NCBI Taxonomy" id="3373370"/>
    <lineage>
        <taxon>Bacteria</taxon>
        <taxon>Bacillati</taxon>
        <taxon>Actinomycetota</taxon>
        <taxon>Actinomycetes</taxon>
        <taxon>Mycobacteriales</taxon>
        <taxon>Nocardiaceae</taxon>
        <taxon>Antrihabitans</taxon>
    </lineage>
</organism>
<proteinExistence type="predicted"/>
<reference evidence="4 5" key="1">
    <citation type="submission" date="2024-10" db="EMBL/GenBank/DDBJ databases">
        <authorList>
            <person name="Riesco R."/>
        </authorList>
    </citation>
    <scope>NUCLEOTIDE SEQUENCE [LARGE SCALE GENOMIC DNA]</scope>
    <source>
        <strain evidence="3 5">NCIMB 15448</strain>
        <strain evidence="1 4">NCIMB 15449</strain>
        <strain evidence="2 6">NCIMB 15450</strain>
    </source>
</reference>
<dbReference type="EMBL" id="JBIMSP010000079">
    <property type="protein sequence ID" value="MFH5245497.1"/>
    <property type="molecule type" value="Genomic_DNA"/>
</dbReference>
<dbReference type="EMBL" id="JBIMSN010000146">
    <property type="protein sequence ID" value="MFH5232434.1"/>
    <property type="molecule type" value="Genomic_DNA"/>
</dbReference>
<gene>
    <name evidence="3" type="ORF">ACHIPV_27010</name>
    <name evidence="1" type="ORF">ACHIPZ_04405</name>
    <name evidence="2" type="ORF">ACHIRB_28275</name>
</gene>
<dbReference type="Proteomes" id="UP001609175">
    <property type="component" value="Unassembled WGS sequence"/>
</dbReference>
<evidence type="ECO:0000313" key="5">
    <source>
        <dbReference type="Proteomes" id="UP001609176"/>
    </source>
</evidence>
<dbReference type="Proteomes" id="UP001609219">
    <property type="component" value="Unassembled WGS sequence"/>
</dbReference>
<dbReference type="RefSeq" id="WP_395112862.1">
    <property type="nucleotide sequence ID" value="NZ_JBIMSN010000146.1"/>
</dbReference>
<evidence type="ECO:0000313" key="3">
    <source>
        <dbReference type="EMBL" id="MFH5245497.1"/>
    </source>
</evidence>
<dbReference type="EMBL" id="JBIMSO010000019">
    <property type="protein sequence ID" value="MFH5207461.1"/>
    <property type="molecule type" value="Genomic_DNA"/>
</dbReference>